<dbReference type="Pfam" id="PF00749">
    <property type="entry name" value="tRNA-synt_1c"/>
    <property type="match status" value="1"/>
</dbReference>
<dbReference type="Gene3D" id="2.40.240.10">
    <property type="entry name" value="Ribosomal Protein L25, Chain P"/>
    <property type="match status" value="1"/>
</dbReference>
<comment type="subcellular location">
    <subcellularLocation>
        <location evidence="1 10">Cytoplasm</location>
    </subcellularLocation>
</comment>
<dbReference type="InterPro" id="IPR020056">
    <property type="entry name" value="Rbsml_bL25/Gln-tRNA_synth_N"/>
</dbReference>
<dbReference type="PRINTS" id="PR00987">
    <property type="entry name" value="TRNASYNTHGLU"/>
</dbReference>
<evidence type="ECO:0000313" key="13">
    <source>
        <dbReference type="EMBL" id="WYY00014.1"/>
    </source>
</evidence>
<dbReference type="GO" id="GO:0032991">
    <property type="term" value="C:protein-containing complex"/>
    <property type="evidence" value="ECO:0007669"/>
    <property type="project" value="UniProtKB-ARBA"/>
</dbReference>
<dbReference type="InterPro" id="IPR000924">
    <property type="entry name" value="Glu/Gln-tRNA-synth"/>
</dbReference>
<evidence type="ECO:0000259" key="12">
    <source>
        <dbReference type="Pfam" id="PF03950"/>
    </source>
</evidence>
<evidence type="ECO:0000256" key="2">
    <source>
        <dbReference type="ARBA" id="ARBA00008927"/>
    </source>
</evidence>
<keyword evidence="8 10" id="KW-0030">Aminoacyl-tRNA synthetase</keyword>
<dbReference type="Gene3D" id="3.40.50.620">
    <property type="entry name" value="HUPs"/>
    <property type="match status" value="1"/>
</dbReference>
<dbReference type="PANTHER" id="PTHR43097">
    <property type="entry name" value="GLUTAMINE-TRNA LIGASE"/>
    <property type="match status" value="1"/>
</dbReference>
<protein>
    <recommendedName>
        <fullName evidence="10">Glutamate--tRNA ligase</fullName>
        <ecNumber evidence="10">6.1.1.17</ecNumber>
    </recommendedName>
    <alternativeName>
        <fullName evidence="10">Glutamyl-tRNA synthetase</fullName>
        <shortName evidence="10">GluRS</shortName>
    </alternativeName>
</protein>
<dbReference type="NCBIfam" id="NF003169">
    <property type="entry name" value="PRK04156.1"/>
    <property type="match status" value="1"/>
</dbReference>
<dbReference type="Proteomes" id="UP001451606">
    <property type="component" value="Chromosome"/>
</dbReference>
<keyword evidence="7 10" id="KW-0648">Protein biosynthesis</keyword>
<dbReference type="AlphaFoldDB" id="A0AAX4NFH2"/>
<dbReference type="Pfam" id="PF03950">
    <property type="entry name" value="tRNA-synt_1c_C"/>
    <property type="match status" value="1"/>
</dbReference>
<accession>A0AAX4NFH2</accession>
<evidence type="ECO:0000256" key="7">
    <source>
        <dbReference type="ARBA" id="ARBA00022917"/>
    </source>
</evidence>
<dbReference type="EMBL" id="CP133772">
    <property type="protein sequence ID" value="WYY00014.1"/>
    <property type="molecule type" value="Genomic_DNA"/>
</dbReference>
<keyword evidence="5 10" id="KW-0547">Nucleotide-binding</keyword>
<keyword evidence="14" id="KW-1185">Reference proteome</keyword>
<dbReference type="PANTHER" id="PTHR43097:SF5">
    <property type="entry name" value="GLUTAMATE--TRNA LIGASE"/>
    <property type="match status" value="1"/>
</dbReference>
<keyword evidence="6 10" id="KW-0067">ATP-binding</keyword>
<dbReference type="GO" id="GO:0043604">
    <property type="term" value="P:amide biosynthetic process"/>
    <property type="evidence" value="ECO:0007669"/>
    <property type="project" value="TreeGrafter"/>
</dbReference>
<evidence type="ECO:0000256" key="4">
    <source>
        <dbReference type="ARBA" id="ARBA00022598"/>
    </source>
</evidence>
<dbReference type="GeneID" id="95967294"/>
<organism evidence="13 14">
    <name type="scientific">Oxyplasma meridianum</name>
    <dbReference type="NCBI Taxonomy" id="3073602"/>
    <lineage>
        <taxon>Archaea</taxon>
        <taxon>Methanobacteriati</taxon>
        <taxon>Thermoplasmatota</taxon>
        <taxon>Thermoplasmata</taxon>
        <taxon>Thermoplasmatales</taxon>
        <taxon>Thermoplasmataceae</taxon>
        <taxon>Oxyplasma</taxon>
    </lineage>
</organism>
<evidence type="ECO:0000256" key="1">
    <source>
        <dbReference type="ARBA" id="ARBA00004496"/>
    </source>
</evidence>
<evidence type="ECO:0000256" key="10">
    <source>
        <dbReference type="HAMAP-Rule" id="MF_02076"/>
    </source>
</evidence>
<feature type="domain" description="Glutamyl/glutaminyl-tRNA synthetase class Ib anti-codon binding" evidence="12">
    <location>
        <begin position="403"/>
        <end position="474"/>
    </location>
</feature>
<dbReference type="NCBIfam" id="TIGR00463">
    <property type="entry name" value="gltX_arch"/>
    <property type="match status" value="1"/>
</dbReference>
<dbReference type="GO" id="GO:0004818">
    <property type="term" value="F:glutamate-tRNA ligase activity"/>
    <property type="evidence" value="ECO:0007669"/>
    <property type="project" value="UniProtKB-UniRule"/>
</dbReference>
<dbReference type="InterPro" id="IPR004526">
    <property type="entry name" value="Glu-tRNA-synth_arc/euk"/>
</dbReference>
<proteinExistence type="inferred from homology"/>
<evidence type="ECO:0000256" key="6">
    <source>
        <dbReference type="ARBA" id="ARBA00022840"/>
    </source>
</evidence>
<dbReference type="RefSeq" id="WP_393971970.1">
    <property type="nucleotide sequence ID" value="NZ_CP133772.1"/>
</dbReference>
<dbReference type="PROSITE" id="PS00178">
    <property type="entry name" value="AA_TRNA_LIGASE_I"/>
    <property type="match status" value="1"/>
</dbReference>
<keyword evidence="3 10" id="KW-0963">Cytoplasm</keyword>
<dbReference type="HAMAP" id="MF_02076">
    <property type="entry name" value="Glu_tRNA_synth_type2"/>
    <property type="match status" value="1"/>
</dbReference>
<dbReference type="GO" id="GO:0006424">
    <property type="term" value="P:glutamyl-tRNA aminoacylation"/>
    <property type="evidence" value="ECO:0007669"/>
    <property type="project" value="UniProtKB-UniRule"/>
</dbReference>
<dbReference type="SUPFAM" id="SSF50715">
    <property type="entry name" value="Ribosomal protein L25-like"/>
    <property type="match status" value="1"/>
</dbReference>
<dbReference type="SUPFAM" id="SSF52374">
    <property type="entry name" value="Nucleotidylyl transferase"/>
    <property type="match status" value="1"/>
</dbReference>
<gene>
    <name evidence="10" type="primary">gltX</name>
    <name evidence="13" type="ORF">OXIME_000565</name>
</gene>
<keyword evidence="4 10" id="KW-0436">Ligase</keyword>
<dbReference type="InterPro" id="IPR020058">
    <property type="entry name" value="Glu/Gln-tRNA-synth_Ib_cat-dom"/>
</dbReference>
<dbReference type="GO" id="GO:0005829">
    <property type="term" value="C:cytosol"/>
    <property type="evidence" value="ECO:0007669"/>
    <property type="project" value="TreeGrafter"/>
</dbReference>
<sequence>MLTDADIRKIVLKNAYEHEGKAEVGSVMSRVLGSFPEARKDVSSISKRVSIIVNGINSMSWDEIVSIVSKEYPEFIVKVVRKQEHRLPDLRSVGKSVVMRLAPSPSGPLHIGHSRMAILNDEYVKRYGGELVLRIEDTNPENIDTIAYDQIPTDLQWLGVNVSRVVIQSDRMEIYYDQARSLINSGHAYICFCKQEEFRKLKLKSEACPHRNSKPQENMESFEKIIHGEYSRGSATLVVKTDLNHPNPSIRDWIAFRIVDAPHPRTGRRYRFYPMMNFSVAVDDHLLGLTHVIRGKDHLNNTEKQKYIFAYNDWKLPEYYHYGLINIPDTVLKTSIIKKGIVNGDYSGWDDIRLGTLMALKKRGYSPETFRRYWIESGMREIDAEFSWDIFNSINKENVDKIAKRFFFVKNPVEIKLDNKSALLSKIPYHPGNPATDFREYELGSMASIFVDPADWDTLDDGKHIRIKDLCDVEKIGNEGKILSIMPGKEKLKIIHWAPQGSLKFKIFKPDGTVNEGVAEPLISSYKGVAQLERYGYVNVDGETGIGYFLHK</sequence>
<dbReference type="GO" id="GO:0005524">
    <property type="term" value="F:ATP binding"/>
    <property type="evidence" value="ECO:0007669"/>
    <property type="project" value="UniProtKB-UniRule"/>
</dbReference>
<dbReference type="Gene3D" id="2.40.240.100">
    <property type="match status" value="1"/>
</dbReference>
<name>A0AAX4NFH2_9ARCH</name>
<comment type="catalytic activity">
    <reaction evidence="9 10">
        <text>tRNA(Glu) + L-glutamate + ATP = L-glutamyl-tRNA(Glu) + AMP + diphosphate</text>
        <dbReference type="Rhea" id="RHEA:23540"/>
        <dbReference type="Rhea" id="RHEA-COMP:9663"/>
        <dbReference type="Rhea" id="RHEA-COMP:9680"/>
        <dbReference type="ChEBI" id="CHEBI:29985"/>
        <dbReference type="ChEBI" id="CHEBI:30616"/>
        <dbReference type="ChEBI" id="CHEBI:33019"/>
        <dbReference type="ChEBI" id="CHEBI:78442"/>
        <dbReference type="ChEBI" id="CHEBI:78520"/>
        <dbReference type="ChEBI" id="CHEBI:456215"/>
        <dbReference type="EC" id="6.1.1.17"/>
    </reaction>
</comment>
<evidence type="ECO:0000313" key="14">
    <source>
        <dbReference type="Proteomes" id="UP001451606"/>
    </source>
</evidence>
<evidence type="ECO:0000256" key="8">
    <source>
        <dbReference type="ARBA" id="ARBA00023146"/>
    </source>
</evidence>
<dbReference type="InterPro" id="IPR050132">
    <property type="entry name" value="Gln/Glu-tRNA_Ligase"/>
</dbReference>
<feature type="domain" description="Glutamyl/glutaminyl-tRNA synthetase class Ib catalytic" evidence="11">
    <location>
        <begin position="97"/>
        <end position="400"/>
    </location>
</feature>
<dbReference type="InterPro" id="IPR011035">
    <property type="entry name" value="Ribosomal_bL25/Gln-tRNA_synth"/>
</dbReference>
<dbReference type="EC" id="6.1.1.17" evidence="10"/>
<reference evidence="13 14" key="1">
    <citation type="submission" date="2023-09" db="EMBL/GenBank/DDBJ databases">
        <authorList>
            <person name="Golyshina O.V."/>
            <person name="Lunev E.A."/>
            <person name="Bargiela R."/>
            <person name="Gaines M.C."/>
            <person name="Daum B."/>
            <person name="Bale N.J."/>
            <person name="Koenen M."/>
            <person name="Sinninghe Damst J.S."/>
            <person name="Yakimov M."/>
            <person name="Golyshin P.N."/>
        </authorList>
    </citation>
    <scope>NUCLEOTIDE SEQUENCE [LARGE SCALE GENOMIC DNA]</scope>
    <source>
        <strain evidence="13 14">M1</strain>
    </source>
</reference>
<dbReference type="InterPro" id="IPR001412">
    <property type="entry name" value="aa-tRNA-synth_I_CS"/>
</dbReference>
<dbReference type="InterPro" id="IPR020059">
    <property type="entry name" value="Glu/Gln-tRNA-synth_Ib_codon-bd"/>
</dbReference>
<comment type="similarity">
    <text evidence="2 10">Belongs to the class-I aminoacyl-tRNA synthetase family. Glutamate--tRNA ligase type 2 subfamily.</text>
</comment>
<evidence type="ECO:0000256" key="5">
    <source>
        <dbReference type="ARBA" id="ARBA00022741"/>
    </source>
</evidence>
<dbReference type="InterPro" id="IPR014729">
    <property type="entry name" value="Rossmann-like_a/b/a_fold"/>
</dbReference>
<evidence type="ECO:0000256" key="3">
    <source>
        <dbReference type="ARBA" id="ARBA00022490"/>
    </source>
</evidence>
<feature type="short sequence motif" description="'HIGH' region" evidence="10">
    <location>
        <begin position="103"/>
        <end position="113"/>
    </location>
</feature>
<comment type="function">
    <text evidence="10">Catalyzes the attachment of glutamate to tRNA(Glu) in a two-step reaction: glutamate is first activated by ATP to form Glu-AMP and then transferred to the acceptor end of tRNA(Glu).</text>
</comment>
<evidence type="ECO:0000259" key="11">
    <source>
        <dbReference type="Pfam" id="PF00749"/>
    </source>
</evidence>
<dbReference type="KEGG" id="omr:OXIME_000565"/>
<evidence type="ECO:0000256" key="9">
    <source>
        <dbReference type="ARBA" id="ARBA00048351"/>
    </source>
</evidence>